<evidence type="ECO:0000313" key="1">
    <source>
        <dbReference type="EMBL" id="KAK9097162.1"/>
    </source>
</evidence>
<name>A0AAP0ESE3_9MAGN</name>
<proteinExistence type="predicted"/>
<evidence type="ECO:0000313" key="2">
    <source>
        <dbReference type="Proteomes" id="UP001417504"/>
    </source>
</evidence>
<dbReference type="AlphaFoldDB" id="A0AAP0ESE3"/>
<accession>A0AAP0ESE3</accession>
<gene>
    <name evidence="1" type="ORF">Sjap_022659</name>
</gene>
<comment type="caution">
    <text evidence="1">The sequence shown here is derived from an EMBL/GenBank/DDBJ whole genome shotgun (WGS) entry which is preliminary data.</text>
</comment>
<dbReference type="PROSITE" id="PS51257">
    <property type="entry name" value="PROKAR_LIPOPROTEIN"/>
    <property type="match status" value="1"/>
</dbReference>
<organism evidence="1 2">
    <name type="scientific">Stephania japonica</name>
    <dbReference type="NCBI Taxonomy" id="461633"/>
    <lineage>
        <taxon>Eukaryota</taxon>
        <taxon>Viridiplantae</taxon>
        <taxon>Streptophyta</taxon>
        <taxon>Embryophyta</taxon>
        <taxon>Tracheophyta</taxon>
        <taxon>Spermatophyta</taxon>
        <taxon>Magnoliopsida</taxon>
        <taxon>Ranunculales</taxon>
        <taxon>Menispermaceae</taxon>
        <taxon>Menispermoideae</taxon>
        <taxon>Cissampelideae</taxon>
        <taxon>Stephania</taxon>
    </lineage>
</organism>
<protein>
    <submittedName>
        <fullName evidence="1">Uncharacterized protein</fullName>
    </submittedName>
</protein>
<dbReference type="EMBL" id="JBBNAE010000009">
    <property type="protein sequence ID" value="KAK9097162.1"/>
    <property type="molecule type" value="Genomic_DNA"/>
</dbReference>
<dbReference type="Proteomes" id="UP001417504">
    <property type="component" value="Unassembled WGS sequence"/>
</dbReference>
<sequence length="72" mass="8176">MKPKKIQLAISRATIITHFALLLACSLPRHQARQLEKLHAGEAWVQGSTLIHRCKTRTWPRPTPRRRTGSGP</sequence>
<keyword evidence="2" id="KW-1185">Reference proteome</keyword>
<reference evidence="1 2" key="1">
    <citation type="submission" date="2024-01" db="EMBL/GenBank/DDBJ databases">
        <title>Genome assemblies of Stephania.</title>
        <authorList>
            <person name="Yang L."/>
        </authorList>
    </citation>
    <scope>NUCLEOTIDE SEQUENCE [LARGE SCALE GENOMIC DNA]</scope>
    <source>
        <strain evidence="1">QJT</strain>
        <tissue evidence="1">Leaf</tissue>
    </source>
</reference>